<organism evidence="1 2">
    <name type="scientific">Necator americanus</name>
    <name type="common">Human hookworm</name>
    <dbReference type="NCBI Taxonomy" id="51031"/>
    <lineage>
        <taxon>Eukaryota</taxon>
        <taxon>Metazoa</taxon>
        <taxon>Ecdysozoa</taxon>
        <taxon>Nematoda</taxon>
        <taxon>Chromadorea</taxon>
        <taxon>Rhabditida</taxon>
        <taxon>Rhabditina</taxon>
        <taxon>Rhabditomorpha</taxon>
        <taxon>Strongyloidea</taxon>
        <taxon>Ancylostomatidae</taxon>
        <taxon>Bunostominae</taxon>
        <taxon>Necator</taxon>
    </lineage>
</organism>
<keyword evidence="2" id="KW-1185">Reference proteome</keyword>
<name>A0ABR1DEF7_NECAM</name>
<evidence type="ECO:0000313" key="2">
    <source>
        <dbReference type="Proteomes" id="UP001303046"/>
    </source>
</evidence>
<gene>
    <name evidence="1" type="primary">Necator_chrIV.g14765</name>
    <name evidence="1" type="ORF">RB195_001470</name>
</gene>
<dbReference type="EMBL" id="JAVFWL010000004">
    <property type="protein sequence ID" value="KAK6748864.1"/>
    <property type="molecule type" value="Genomic_DNA"/>
</dbReference>
<dbReference type="Proteomes" id="UP001303046">
    <property type="component" value="Unassembled WGS sequence"/>
</dbReference>
<evidence type="ECO:0000313" key="1">
    <source>
        <dbReference type="EMBL" id="KAK6748864.1"/>
    </source>
</evidence>
<sequence>MRRAVDQCPVDIILTPSGCPLTDPEYADDVVSFAESTTKLHCCQRSLPRPMDYLYALMNASRCGSLRDLERESGWTDNQ</sequence>
<protein>
    <submittedName>
        <fullName evidence="1">Uncharacterized protein</fullName>
    </submittedName>
</protein>
<comment type="caution">
    <text evidence="1">The sequence shown here is derived from an EMBL/GenBank/DDBJ whole genome shotgun (WGS) entry which is preliminary data.</text>
</comment>
<proteinExistence type="predicted"/>
<reference evidence="1 2" key="1">
    <citation type="submission" date="2023-08" db="EMBL/GenBank/DDBJ databases">
        <title>A Necator americanus chromosomal reference genome.</title>
        <authorList>
            <person name="Ilik V."/>
            <person name="Petrzelkova K.J."/>
            <person name="Pardy F."/>
            <person name="Fuh T."/>
            <person name="Niatou-Singa F.S."/>
            <person name="Gouil Q."/>
            <person name="Baker L."/>
            <person name="Ritchie M.E."/>
            <person name="Jex A.R."/>
            <person name="Gazzola D."/>
            <person name="Li H."/>
            <person name="Toshio Fujiwara R."/>
            <person name="Zhan B."/>
            <person name="Aroian R.V."/>
            <person name="Pafco B."/>
            <person name="Schwarz E.M."/>
        </authorList>
    </citation>
    <scope>NUCLEOTIDE SEQUENCE [LARGE SCALE GENOMIC DNA]</scope>
    <source>
        <strain evidence="1 2">Aroian</strain>
        <tissue evidence="1">Whole animal</tissue>
    </source>
</reference>
<accession>A0ABR1DEF7</accession>